<dbReference type="OrthoDB" id="66829at2"/>
<evidence type="ECO:0000313" key="1">
    <source>
        <dbReference type="EMBL" id="PUZ26426.1"/>
    </source>
</evidence>
<accession>A0A2T7BJG3</accession>
<dbReference type="RefSeq" id="WP_108688261.1">
    <property type="nucleotide sequence ID" value="NZ_QCYK01000002.1"/>
</dbReference>
<dbReference type="Proteomes" id="UP000244450">
    <property type="component" value="Unassembled WGS sequence"/>
</dbReference>
<evidence type="ECO:0008006" key="3">
    <source>
        <dbReference type="Google" id="ProtNLM"/>
    </source>
</evidence>
<gene>
    <name evidence="1" type="ORF">DCC81_15180</name>
</gene>
<keyword evidence="2" id="KW-1185">Reference proteome</keyword>
<dbReference type="Gene3D" id="3.10.180.10">
    <property type="entry name" value="2,3-Dihydroxybiphenyl 1,2-Dioxygenase, domain 1"/>
    <property type="match status" value="1"/>
</dbReference>
<name>A0A2T7BJG3_9BACT</name>
<sequence>MRFTKLIPNIFYADIRVGYQVFVDCLGFTIAYEEKQGEPFAVIVRDDLKIHLVQSAEFAAKDRPEIRIETDDIEAAFAMVSERFPELLHPNLKAIKRQPWGPREFALRDPSDVCIIIVQWD</sequence>
<dbReference type="AlphaFoldDB" id="A0A2T7BJG3"/>
<evidence type="ECO:0000313" key="2">
    <source>
        <dbReference type="Proteomes" id="UP000244450"/>
    </source>
</evidence>
<proteinExistence type="predicted"/>
<dbReference type="EMBL" id="QCYK01000002">
    <property type="protein sequence ID" value="PUZ26426.1"/>
    <property type="molecule type" value="Genomic_DNA"/>
</dbReference>
<organism evidence="1 2">
    <name type="scientific">Chitinophaga parva</name>
    <dbReference type="NCBI Taxonomy" id="2169414"/>
    <lineage>
        <taxon>Bacteria</taxon>
        <taxon>Pseudomonadati</taxon>
        <taxon>Bacteroidota</taxon>
        <taxon>Chitinophagia</taxon>
        <taxon>Chitinophagales</taxon>
        <taxon>Chitinophagaceae</taxon>
        <taxon>Chitinophaga</taxon>
    </lineage>
</organism>
<dbReference type="InterPro" id="IPR029068">
    <property type="entry name" value="Glyas_Bleomycin-R_OHBP_Dase"/>
</dbReference>
<reference evidence="1 2" key="1">
    <citation type="submission" date="2018-04" db="EMBL/GenBank/DDBJ databases">
        <title>Chitinophaga fuyangensis sp. nov., isolated from soil in a chemical factory.</title>
        <authorList>
            <person name="Chen K."/>
        </authorList>
    </citation>
    <scope>NUCLEOTIDE SEQUENCE [LARGE SCALE GENOMIC DNA]</scope>
    <source>
        <strain evidence="1 2">LY-1</strain>
    </source>
</reference>
<dbReference type="SUPFAM" id="SSF54593">
    <property type="entry name" value="Glyoxalase/Bleomycin resistance protein/Dihydroxybiphenyl dioxygenase"/>
    <property type="match status" value="1"/>
</dbReference>
<protein>
    <recommendedName>
        <fullName evidence="3">VOC domain-containing protein</fullName>
    </recommendedName>
</protein>
<comment type="caution">
    <text evidence="1">The sequence shown here is derived from an EMBL/GenBank/DDBJ whole genome shotgun (WGS) entry which is preliminary data.</text>
</comment>